<accession>A0A0V0YT28</accession>
<evidence type="ECO:0000313" key="2">
    <source>
        <dbReference type="Proteomes" id="UP000054653"/>
    </source>
</evidence>
<keyword evidence="2" id="KW-1185">Reference proteome</keyword>
<comment type="caution">
    <text evidence="1">The sequence shown here is derived from an EMBL/GenBank/DDBJ whole genome shotgun (WGS) entry which is preliminary data.</text>
</comment>
<name>A0A0V0YT28_TRIBR</name>
<sequence>LVPGWGNLKSPIPALAVTLSQQPHNSLFDKN</sequence>
<organism evidence="1 2">
    <name type="scientific">Trichinella britovi</name>
    <name type="common">Parasitic roundworm</name>
    <dbReference type="NCBI Taxonomy" id="45882"/>
    <lineage>
        <taxon>Eukaryota</taxon>
        <taxon>Metazoa</taxon>
        <taxon>Ecdysozoa</taxon>
        <taxon>Nematoda</taxon>
        <taxon>Enoplea</taxon>
        <taxon>Dorylaimia</taxon>
        <taxon>Trichinellida</taxon>
        <taxon>Trichinellidae</taxon>
        <taxon>Trichinella</taxon>
    </lineage>
</organism>
<gene>
    <name evidence="1" type="ORF">T03_12881</name>
</gene>
<proteinExistence type="predicted"/>
<dbReference type="OrthoDB" id="5937620at2759"/>
<dbReference type="Proteomes" id="UP000054653">
    <property type="component" value="Unassembled WGS sequence"/>
</dbReference>
<reference evidence="1 2" key="1">
    <citation type="submission" date="2015-01" db="EMBL/GenBank/DDBJ databases">
        <title>Evolution of Trichinella species and genotypes.</title>
        <authorList>
            <person name="Korhonen P.K."/>
            <person name="Edoardo P."/>
            <person name="Giuseppe L.R."/>
            <person name="Gasser R.B."/>
        </authorList>
    </citation>
    <scope>NUCLEOTIDE SEQUENCE [LARGE SCALE GENOMIC DNA]</scope>
    <source>
        <strain evidence="1">ISS120</strain>
    </source>
</reference>
<dbReference type="EMBL" id="JYDI01006635">
    <property type="protein sequence ID" value="KRY03312.1"/>
    <property type="molecule type" value="Genomic_DNA"/>
</dbReference>
<evidence type="ECO:0000313" key="1">
    <source>
        <dbReference type="EMBL" id="KRY03312.1"/>
    </source>
</evidence>
<dbReference type="AlphaFoldDB" id="A0A0V0YT28"/>
<feature type="non-terminal residue" evidence="1">
    <location>
        <position position="1"/>
    </location>
</feature>
<protein>
    <submittedName>
        <fullName evidence="1">Uncharacterized protein</fullName>
    </submittedName>
</protein>